<keyword evidence="3" id="KW-1185">Reference proteome</keyword>
<reference evidence="2" key="1">
    <citation type="submission" date="2022-07" db="EMBL/GenBank/DDBJ databases">
        <title>Isolation, identification, and degradation of a PFOSA degrading strain from sewage treatment plant.</title>
        <authorList>
            <person name="Zhang L."/>
            <person name="Huo Y."/>
        </authorList>
    </citation>
    <scope>NUCLEOTIDE SEQUENCE</scope>
    <source>
        <strain evidence="2">C1</strain>
    </source>
</reference>
<accession>A0ABY5IR74</accession>
<evidence type="ECO:0008006" key="4">
    <source>
        <dbReference type="Google" id="ProtNLM"/>
    </source>
</evidence>
<proteinExistence type="predicted"/>
<dbReference type="EMBL" id="CP101751">
    <property type="protein sequence ID" value="UUC44780.1"/>
    <property type="molecule type" value="Genomic_DNA"/>
</dbReference>
<organism evidence="2 3">
    <name type="scientific">Flavobacterium cerinum</name>
    <dbReference type="NCBI Taxonomy" id="2502784"/>
    <lineage>
        <taxon>Bacteria</taxon>
        <taxon>Pseudomonadati</taxon>
        <taxon>Bacteroidota</taxon>
        <taxon>Flavobacteriia</taxon>
        <taxon>Flavobacteriales</taxon>
        <taxon>Flavobacteriaceae</taxon>
        <taxon>Flavobacterium</taxon>
    </lineage>
</organism>
<sequence>MKSLLLKTVFLLLFAIAPTKMQAQPYNQAYATINVLNSVGANPHNFIFSYDVINGVHTCVNNFEIINNLNIATSFNFRIFVNNILTYTGNVALNAYGRVFFDNTFTNCYSASSAIRVEVF</sequence>
<gene>
    <name evidence="2" type="ORF">NOX80_14225</name>
</gene>
<evidence type="ECO:0000256" key="1">
    <source>
        <dbReference type="SAM" id="SignalP"/>
    </source>
</evidence>
<feature type="chain" id="PRO_5045975412" description="Gliding motility-associated C-terminal domain-containing protein" evidence="1">
    <location>
        <begin position="24"/>
        <end position="120"/>
    </location>
</feature>
<dbReference type="RefSeq" id="WP_256550464.1">
    <property type="nucleotide sequence ID" value="NZ_CP101751.1"/>
</dbReference>
<dbReference type="Proteomes" id="UP001059844">
    <property type="component" value="Chromosome"/>
</dbReference>
<evidence type="ECO:0000313" key="2">
    <source>
        <dbReference type="EMBL" id="UUC44780.1"/>
    </source>
</evidence>
<keyword evidence="1" id="KW-0732">Signal</keyword>
<feature type="signal peptide" evidence="1">
    <location>
        <begin position="1"/>
        <end position="23"/>
    </location>
</feature>
<name>A0ABY5IR74_9FLAO</name>
<protein>
    <recommendedName>
        <fullName evidence="4">Gliding motility-associated C-terminal domain-containing protein</fullName>
    </recommendedName>
</protein>
<evidence type="ECO:0000313" key="3">
    <source>
        <dbReference type="Proteomes" id="UP001059844"/>
    </source>
</evidence>